<dbReference type="EMBL" id="JAGHKP010000003">
    <property type="protein sequence ID" value="MBO9154157.1"/>
    <property type="molecule type" value="Genomic_DNA"/>
</dbReference>
<feature type="domain" description="SusD-like N-terminal" evidence="7">
    <location>
        <begin position="21"/>
        <end position="217"/>
    </location>
</feature>
<evidence type="ECO:0000256" key="4">
    <source>
        <dbReference type="ARBA" id="ARBA00023136"/>
    </source>
</evidence>
<evidence type="ECO:0000256" key="1">
    <source>
        <dbReference type="ARBA" id="ARBA00004442"/>
    </source>
</evidence>
<comment type="subcellular location">
    <subcellularLocation>
        <location evidence="1">Cell outer membrane</location>
    </subcellularLocation>
</comment>
<feature type="domain" description="RagB/SusD" evidence="6">
    <location>
        <begin position="356"/>
        <end position="508"/>
    </location>
</feature>
<organism evidence="8 9">
    <name type="scientific">Chitinophaga chungangae</name>
    <dbReference type="NCBI Taxonomy" id="2821488"/>
    <lineage>
        <taxon>Bacteria</taxon>
        <taxon>Pseudomonadati</taxon>
        <taxon>Bacteroidota</taxon>
        <taxon>Chitinophagia</taxon>
        <taxon>Chitinophagales</taxon>
        <taxon>Chitinophagaceae</taxon>
        <taxon>Chitinophaga</taxon>
    </lineage>
</organism>
<evidence type="ECO:0000256" key="3">
    <source>
        <dbReference type="ARBA" id="ARBA00022729"/>
    </source>
</evidence>
<comment type="caution">
    <text evidence="8">The sequence shown here is derived from an EMBL/GenBank/DDBJ whole genome shotgun (WGS) entry which is preliminary data.</text>
</comment>
<protein>
    <submittedName>
        <fullName evidence="8">RagB/SusD family nutrient uptake outer membrane protein</fullName>
    </submittedName>
</protein>
<dbReference type="PROSITE" id="PS51257">
    <property type="entry name" value="PROKAR_LIPOPROTEIN"/>
    <property type="match status" value="1"/>
</dbReference>
<dbReference type="Gene3D" id="1.25.40.390">
    <property type="match status" value="1"/>
</dbReference>
<dbReference type="InterPro" id="IPR012944">
    <property type="entry name" value="SusD_RagB_dom"/>
</dbReference>
<evidence type="ECO:0000259" key="7">
    <source>
        <dbReference type="Pfam" id="PF14322"/>
    </source>
</evidence>
<evidence type="ECO:0000256" key="2">
    <source>
        <dbReference type="ARBA" id="ARBA00006275"/>
    </source>
</evidence>
<gene>
    <name evidence="8" type="ORF">J7I43_18165</name>
</gene>
<evidence type="ECO:0000259" key="6">
    <source>
        <dbReference type="Pfam" id="PF07980"/>
    </source>
</evidence>
<comment type="similarity">
    <text evidence="2">Belongs to the SusD family.</text>
</comment>
<accession>A0ABS3YHI6</accession>
<dbReference type="CDD" id="cd08977">
    <property type="entry name" value="SusD"/>
    <property type="match status" value="1"/>
</dbReference>
<dbReference type="Pfam" id="PF14322">
    <property type="entry name" value="SusD-like_3"/>
    <property type="match status" value="1"/>
</dbReference>
<evidence type="ECO:0000256" key="5">
    <source>
        <dbReference type="ARBA" id="ARBA00023237"/>
    </source>
</evidence>
<keyword evidence="9" id="KW-1185">Reference proteome</keyword>
<dbReference type="InterPro" id="IPR033985">
    <property type="entry name" value="SusD-like_N"/>
</dbReference>
<evidence type="ECO:0000313" key="9">
    <source>
        <dbReference type="Proteomes" id="UP000679126"/>
    </source>
</evidence>
<dbReference type="SUPFAM" id="SSF48452">
    <property type="entry name" value="TPR-like"/>
    <property type="match status" value="1"/>
</dbReference>
<proteinExistence type="inferred from homology"/>
<keyword evidence="4" id="KW-0472">Membrane</keyword>
<dbReference type="InterPro" id="IPR011990">
    <property type="entry name" value="TPR-like_helical_dom_sf"/>
</dbReference>
<sequence length="508" mass="57582">MQRICFFITIITATALTGCKKFLDTKPKDFLTPTAYYNTEEQLNNGLTAVYDILAASELYSNNFTSRMGTEADLGFYARSTFNGPQVYTHTSSDNLVNGTWQKLYTGISRANMVLANIDKPKMSDSARNRIRGEALFLRAYYYFMLVSNWGDVPVVLEPVAAATGNDVARTPAKEVYEMIVRDMKEAEGLVNTITAAGFSGRVTQSAIRGVLARVYLYWAGNPLKDESKYADAREWALKVMESGLHELDTSYSQIFINYAQDKYNIKESIWEVEFWGNRLGNAYTETGWIGYTVGIATTDTEIGFSYGFINATARLYRLYEEGDVRRDWCIAPFKYSGKNKVAHAANQLYHRNAGKWRREYETLNPKAPSTTPQNFPILRYSDVLLMFAEAENQLHGPTPEAYAAINQVRKRAKAAEFENLGKAEFFAALEEERSRELCFEALRKPDLIRWGKFLETMENEGNEIASEAGTYAYATIAFLNVSAKHLLFPVPAREMMLNRKLTQNPGW</sequence>
<dbReference type="Proteomes" id="UP000679126">
    <property type="component" value="Unassembled WGS sequence"/>
</dbReference>
<keyword evidence="3" id="KW-0732">Signal</keyword>
<keyword evidence="5" id="KW-0998">Cell outer membrane</keyword>
<dbReference type="Pfam" id="PF07980">
    <property type="entry name" value="SusD_RagB"/>
    <property type="match status" value="1"/>
</dbReference>
<reference evidence="9" key="1">
    <citation type="submission" date="2021-03" db="EMBL/GenBank/DDBJ databases">
        <title>Assistant Professor.</title>
        <authorList>
            <person name="Huq M.A."/>
        </authorList>
    </citation>
    <scope>NUCLEOTIDE SEQUENCE [LARGE SCALE GENOMIC DNA]</scope>
    <source>
        <strain evidence="9">MAH-28</strain>
    </source>
</reference>
<name>A0ABS3YHI6_9BACT</name>
<evidence type="ECO:0000313" key="8">
    <source>
        <dbReference type="EMBL" id="MBO9154157.1"/>
    </source>
</evidence>
<dbReference type="RefSeq" id="WP_209147276.1">
    <property type="nucleotide sequence ID" value="NZ_JAGHKP010000003.1"/>
</dbReference>